<proteinExistence type="predicted"/>
<evidence type="ECO:0000313" key="1">
    <source>
        <dbReference type="EMBL" id="AGA66437.1"/>
    </source>
</evidence>
<sequence>MEIKDLAGLSEPLKKLVETISNAIGKLYEPTHIKRIAKAKSFKRDLELKDKLKEINEISNVVEKKK</sequence>
<dbReference type="KEGG" id="bpip:BPP43_05965"/>
<name>A0A3B6VZT7_BRAPL</name>
<dbReference type="RefSeq" id="WP_015274412.1">
    <property type="nucleotide sequence ID" value="NC_019908.1"/>
</dbReference>
<reference evidence="1 2" key="1">
    <citation type="journal article" date="2013" name="Genome Announc.">
        <title>Complete Genome Sequence of the Porcine Strain Brachyspira pilosicoli P43/6/78(T.).</title>
        <authorList>
            <person name="Lin C."/>
            <person name="den Bakker H.C."/>
            <person name="Suzuki H."/>
            <person name="Lefebure T."/>
            <person name="Ponnala L."/>
            <person name="Sun Q."/>
            <person name="Stanhope M.J."/>
            <person name="Wiedmann M."/>
            <person name="Duhamel G.E."/>
        </authorList>
    </citation>
    <scope>NUCLEOTIDE SEQUENCE [LARGE SCALE GENOMIC DNA]</scope>
    <source>
        <strain evidence="1 2">P43/6/78</strain>
    </source>
</reference>
<evidence type="ECO:0000313" key="2">
    <source>
        <dbReference type="Proteomes" id="UP000010793"/>
    </source>
</evidence>
<organism evidence="1 2">
    <name type="scientific">Brachyspira pilosicoli P43/6/78</name>
    <dbReference type="NCBI Taxonomy" id="1042417"/>
    <lineage>
        <taxon>Bacteria</taxon>
        <taxon>Pseudomonadati</taxon>
        <taxon>Spirochaetota</taxon>
        <taxon>Spirochaetia</taxon>
        <taxon>Brachyspirales</taxon>
        <taxon>Brachyspiraceae</taxon>
        <taxon>Brachyspira</taxon>
    </lineage>
</organism>
<keyword evidence="2" id="KW-1185">Reference proteome</keyword>
<accession>A0A3B6VZT7</accession>
<dbReference type="Proteomes" id="UP000010793">
    <property type="component" value="Chromosome"/>
</dbReference>
<dbReference type="AlphaFoldDB" id="A0A3B6VZT7"/>
<dbReference type="EMBL" id="CP002873">
    <property type="protein sequence ID" value="AGA66437.1"/>
    <property type="molecule type" value="Genomic_DNA"/>
</dbReference>
<protein>
    <submittedName>
        <fullName evidence="1">Membrane-fusion protein</fullName>
    </submittedName>
</protein>
<gene>
    <name evidence="1" type="ORF">BPP43_05965</name>
</gene>